<keyword evidence="6" id="KW-0851">Voltage-gated channel</keyword>
<dbReference type="InterPro" id="IPR027359">
    <property type="entry name" value="Volt_channel_dom_sf"/>
</dbReference>
<keyword evidence="9" id="KW-0406">Ion transport</keyword>
<dbReference type="Gene3D" id="1.20.5.110">
    <property type="match status" value="1"/>
</dbReference>
<dbReference type="Proteomes" id="UP000502498">
    <property type="component" value="Chromosome"/>
</dbReference>
<evidence type="ECO:0000256" key="7">
    <source>
        <dbReference type="ARBA" id="ARBA00022958"/>
    </source>
</evidence>
<protein>
    <submittedName>
        <fullName evidence="15">Potassium channel family protein</fullName>
    </submittedName>
</protein>
<evidence type="ECO:0000313" key="15">
    <source>
        <dbReference type="EMBL" id="QKJ19195.1"/>
    </source>
</evidence>
<feature type="transmembrane region" description="Helical" evidence="13">
    <location>
        <begin position="128"/>
        <end position="149"/>
    </location>
</feature>
<dbReference type="Gene3D" id="1.10.287.70">
    <property type="match status" value="1"/>
</dbReference>
<keyword evidence="10 13" id="KW-0472">Membrane</keyword>
<dbReference type="InterPro" id="IPR005821">
    <property type="entry name" value="Ion_trans_dom"/>
</dbReference>
<dbReference type="GO" id="GO:0001508">
    <property type="term" value="P:action potential"/>
    <property type="evidence" value="ECO:0007669"/>
    <property type="project" value="TreeGrafter"/>
</dbReference>
<dbReference type="EMBL" id="CP054038">
    <property type="protein sequence ID" value="QKJ19195.1"/>
    <property type="molecule type" value="Genomic_DNA"/>
</dbReference>
<dbReference type="InterPro" id="IPR028325">
    <property type="entry name" value="VG_K_chnl"/>
</dbReference>
<dbReference type="GO" id="GO:0005249">
    <property type="term" value="F:voltage-gated potassium channel activity"/>
    <property type="evidence" value="ECO:0007669"/>
    <property type="project" value="InterPro"/>
</dbReference>
<keyword evidence="3" id="KW-0633">Potassium transport</keyword>
<feature type="transmembrane region" description="Helical" evidence="13">
    <location>
        <begin position="12"/>
        <end position="37"/>
    </location>
</feature>
<dbReference type="RefSeq" id="WP_172989636.1">
    <property type="nucleotide sequence ID" value="NZ_CP054038.1"/>
</dbReference>
<keyword evidence="4 13" id="KW-0812">Transmembrane</keyword>
<feature type="transmembrane region" description="Helical" evidence="13">
    <location>
        <begin position="155"/>
        <end position="177"/>
    </location>
</feature>
<organism evidence="15 16">
    <name type="scientific">Microbacterium hominis</name>
    <dbReference type="NCBI Taxonomy" id="162426"/>
    <lineage>
        <taxon>Bacteria</taxon>
        <taxon>Bacillati</taxon>
        <taxon>Actinomycetota</taxon>
        <taxon>Actinomycetes</taxon>
        <taxon>Micrococcales</taxon>
        <taxon>Microbacteriaceae</taxon>
        <taxon>Microbacterium</taxon>
    </lineage>
</organism>
<name>A0A7D4PLZ8_9MICO</name>
<keyword evidence="5" id="KW-0631">Potassium channel</keyword>
<evidence type="ECO:0000256" key="6">
    <source>
        <dbReference type="ARBA" id="ARBA00022882"/>
    </source>
</evidence>
<evidence type="ECO:0000256" key="11">
    <source>
        <dbReference type="ARBA" id="ARBA00023303"/>
    </source>
</evidence>
<evidence type="ECO:0000259" key="14">
    <source>
        <dbReference type="Pfam" id="PF00520"/>
    </source>
</evidence>
<evidence type="ECO:0000256" key="9">
    <source>
        <dbReference type="ARBA" id="ARBA00023065"/>
    </source>
</evidence>
<evidence type="ECO:0000256" key="10">
    <source>
        <dbReference type="ARBA" id="ARBA00023136"/>
    </source>
</evidence>
<feature type="transmembrane region" description="Helical" evidence="13">
    <location>
        <begin position="43"/>
        <end position="62"/>
    </location>
</feature>
<feature type="transmembrane region" description="Helical" evidence="13">
    <location>
        <begin position="189"/>
        <end position="210"/>
    </location>
</feature>
<keyword evidence="8 13" id="KW-1133">Transmembrane helix</keyword>
<evidence type="ECO:0000256" key="12">
    <source>
        <dbReference type="SAM" id="Coils"/>
    </source>
</evidence>
<dbReference type="GO" id="GO:0008076">
    <property type="term" value="C:voltage-gated potassium channel complex"/>
    <property type="evidence" value="ECO:0007669"/>
    <property type="project" value="InterPro"/>
</dbReference>
<dbReference type="SUPFAM" id="SSF81324">
    <property type="entry name" value="Voltage-gated potassium channels"/>
    <property type="match status" value="1"/>
</dbReference>
<evidence type="ECO:0000256" key="13">
    <source>
        <dbReference type="SAM" id="Phobius"/>
    </source>
</evidence>
<reference evidence="15 16" key="1">
    <citation type="submission" date="2020-05" db="EMBL/GenBank/DDBJ databases">
        <title>Strain PA2F3 complete genome.</title>
        <authorList>
            <person name="Kim Y.-S."/>
            <person name="Kim S.-J."/>
            <person name="Jung H.-k."/>
            <person name="Kim S.-E."/>
            <person name="Kim K.-H."/>
        </authorList>
    </citation>
    <scope>NUCLEOTIDE SEQUENCE [LARGE SCALE GENOMIC DNA]</scope>
    <source>
        <strain evidence="15 16">PA2F3</strain>
    </source>
</reference>
<keyword evidence="7" id="KW-0630">Potassium</keyword>
<evidence type="ECO:0000256" key="4">
    <source>
        <dbReference type="ARBA" id="ARBA00022692"/>
    </source>
</evidence>
<keyword evidence="11 15" id="KW-0407">Ion channel</keyword>
<evidence type="ECO:0000313" key="16">
    <source>
        <dbReference type="Proteomes" id="UP000502498"/>
    </source>
</evidence>
<dbReference type="Pfam" id="PF00520">
    <property type="entry name" value="Ion_trans"/>
    <property type="match status" value="1"/>
</dbReference>
<feature type="domain" description="Ion transport" evidence="14">
    <location>
        <begin position="13"/>
        <end position="213"/>
    </location>
</feature>
<evidence type="ECO:0000256" key="8">
    <source>
        <dbReference type="ARBA" id="ARBA00022989"/>
    </source>
</evidence>
<accession>A0A7D4PLZ8</accession>
<evidence type="ECO:0000256" key="2">
    <source>
        <dbReference type="ARBA" id="ARBA00022448"/>
    </source>
</evidence>
<comment type="subcellular location">
    <subcellularLocation>
        <location evidence="1">Membrane</location>
        <topology evidence="1">Multi-pass membrane protein</topology>
    </subcellularLocation>
</comment>
<gene>
    <name evidence="15" type="ORF">HQM25_07315</name>
</gene>
<dbReference type="PANTHER" id="PTHR11537:SF254">
    <property type="entry name" value="POTASSIUM VOLTAGE-GATED CHANNEL PROTEIN SHAB"/>
    <property type="match status" value="1"/>
</dbReference>
<keyword evidence="2" id="KW-0813">Transport</keyword>
<dbReference type="AlphaFoldDB" id="A0A7D4PLZ8"/>
<feature type="coiled-coil region" evidence="12">
    <location>
        <begin position="242"/>
        <end position="269"/>
    </location>
</feature>
<evidence type="ECO:0000256" key="1">
    <source>
        <dbReference type="ARBA" id="ARBA00004141"/>
    </source>
</evidence>
<evidence type="ECO:0000256" key="3">
    <source>
        <dbReference type="ARBA" id="ARBA00022538"/>
    </source>
</evidence>
<sequence>MARKNRSELKSLPYEIFIGALSILSIVNLVLIVVFAADGAVQTILYTMNALLSAILFGDFLYRLFTAESALRYFFRGFGWADLIASVPLPGLKVLRLFRLGRVIRLVSHVGARTIWLTLTRDRANSTLLTLLLMGVLVMQFGSIAVLAIEGHAEGANITTAADALWYTLVTISTVGYGDHYPVTNAGKLVGALIIVVGVGIFGTFTGYLANLFLSPASGDDDAPTADAVVFPEQVGADASRAAQLRTLLARSEETVAELQRLLREEREDGAGAKD</sequence>
<dbReference type="Gene3D" id="1.20.120.350">
    <property type="entry name" value="Voltage-gated potassium channels. Chain C"/>
    <property type="match status" value="1"/>
</dbReference>
<dbReference type="PRINTS" id="PR00169">
    <property type="entry name" value="KCHANNEL"/>
</dbReference>
<proteinExistence type="predicted"/>
<dbReference type="PANTHER" id="PTHR11537">
    <property type="entry name" value="VOLTAGE-GATED POTASSIUM CHANNEL"/>
    <property type="match status" value="1"/>
</dbReference>
<evidence type="ECO:0000256" key="5">
    <source>
        <dbReference type="ARBA" id="ARBA00022826"/>
    </source>
</evidence>
<keyword evidence="12" id="KW-0175">Coiled coil</keyword>